<proteinExistence type="predicted"/>
<dbReference type="GO" id="GO:0016787">
    <property type="term" value="F:hydrolase activity"/>
    <property type="evidence" value="ECO:0007669"/>
    <property type="project" value="UniProtKB-KW"/>
</dbReference>
<accession>A0A2T1HXH8</accession>
<gene>
    <name evidence="2" type="ORF">SLNSH_03150</name>
</gene>
<dbReference type="Pfam" id="PF00702">
    <property type="entry name" value="Hydrolase"/>
    <property type="match status" value="1"/>
</dbReference>
<dbReference type="PANTHER" id="PTHR43316:SF3">
    <property type="entry name" value="HALOACID DEHALOGENASE, TYPE II (AFU_ORTHOLOGUE AFUA_2G07750)-RELATED"/>
    <property type="match status" value="1"/>
</dbReference>
<dbReference type="OrthoDB" id="9785638at2"/>
<dbReference type="InterPro" id="IPR006439">
    <property type="entry name" value="HAD-SF_hydro_IA"/>
</dbReference>
<dbReference type="Gene3D" id="1.10.150.750">
    <property type="match status" value="1"/>
</dbReference>
<evidence type="ECO:0000256" key="1">
    <source>
        <dbReference type="ARBA" id="ARBA00022801"/>
    </source>
</evidence>
<dbReference type="RefSeq" id="WP_106335215.1">
    <property type="nucleotide sequence ID" value="NZ_PVZS01000003.1"/>
</dbReference>
<dbReference type="NCBIfam" id="TIGR01493">
    <property type="entry name" value="HAD-SF-IA-v2"/>
    <property type="match status" value="1"/>
</dbReference>
<dbReference type="Proteomes" id="UP000239772">
    <property type="component" value="Unassembled WGS sequence"/>
</dbReference>
<keyword evidence="3" id="KW-1185">Reference proteome</keyword>
<dbReference type="InterPro" id="IPR023214">
    <property type="entry name" value="HAD_sf"/>
</dbReference>
<dbReference type="SUPFAM" id="SSF56784">
    <property type="entry name" value="HAD-like"/>
    <property type="match status" value="1"/>
</dbReference>
<organism evidence="2 3">
    <name type="scientific">Alsobacter soli</name>
    <dbReference type="NCBI Taxonomy" id="2109933"/>
    <lineage>
        <taxon>Bacteria</taxon>
        <taxon>Pseudomonadati</taxon>
        <taxon>Pseudomonadota</taxon>
        <taxon>Alphaproteobacteria</taxon>
        <taxon>Hyphomicrobiales</taxon>
        <taxon>Alsobacteraceae</taxon>
        <taxon>Alsobacter</taxon>
    </lineage>
</organism>
<evidence type="ECO:0000313" key="2">
    <source>
        <dbReference type="EMBL" id="PSC06300.1"/>
    </source>
</evidence>
<evidence type="ECO:0000313" key="3">
    <source>
        <dbReference type="Proteomes" id="UP000239772"/>
    </source>
</evidence>
<dbReference type="EMBL" id="PVZS01000003">
    <property type="protein sequence ID" value="PSC06300.1"/>
    <property type="molecule type" value="Genomic_DNA"/>
</dbReference>
<dbReference type="AlphaFoldDB" id="A0A2T1HXH8"/>
<reference evidence="3" key="1">
    <citation type="submission" date="2018-03" db="EMBL/GenBank/DDBJ databases">
        <authorList>
            <person name="Sun L."/>
            <person name="Liu H."/>
            <person name="Chen W."/>
            <person name="Huang K."/>
            <person name="Liu W."/>
            <person name="Gao X."/>
        </authorList>
    </citation>
    <scope>NUCLEOTIDE SEQUENCE [LARGE SCALE GENOMIC DNA]</scope>
    <source>
        <strain evidence="3">SH9</strain>
    </source>
</reference>
<sequence>MSFADFKVMTFDIVGTCIDFEKGVLDGFRAMGGAAAQNLSDEDIFAPYLAGRAKFPGRSSVVMRDVYIYAAKELGLPHDDAAANGFMWRFFQYPAFPDSADALRRLRRRFRLVAMTNFDRVAYSACANTLGLPFHDSVTVDDAQYPKPDPRFFSYNLGRQSAFGYRQEDILHVAQSQYHDIGVARELGYKVCWIERRKGMKGFGGTPEPKSVTKPDFHFASLGELADAVDREFGR</sequence>
<dbReference type="InterPro" id="IPR051540">
    <property type="entry name" value="S-2-haloacid_dehalogenase"/>
</dbReference>
<protein>
    <submittedName>
        <fullName evidence="2">2-haloalkanoic acid dehalogenase</fullName>
    </submittedName>
</protein>
<name>A0A2T1HXH8_9HYPH</name>
<keyword evidence="1" id="KW-0378">Hydrolase</keyword>
<dbReference type="PANTHER" id="PTHR43316">
    <property type="entry name" value="HYDROLASE, HALOACID DELAHOGENASE-RELATED"/>
    <property type="match status" value="1"/>
</dbReference>
<dbReference type="InterPro" id="IPR036412">
    <property type="entry name" value="HAD-like_sf"/>
</dbReference>
<dbReference type="Gene3D" id="3.40.50.1000">
    <property type="entry name" value="HAD superfamily/HAD-like"/>
    <property type="match status" value="1"/>
</dbReference>
<comment type="caution">
    <text evidence="2">The sequence shown here is derived from an EMBL/GenBank/DDBJ whole genome shotgun (WGS) entry which is preliminary data.</text>
</comment>